<evidence type="ECO:0000256" key="1">
    <source>
        <dbReference type="SAM" id="MobiDB-lite"/>
    </source>
</evidence>
<sequence length="532" mass="57517">MYAIMTRRNSAAEDRALAQTLASARHSRVTPRNAATGTASQLSATQRAKLTEPGQRLFLAVPSGDQPQARALGAEWDREQRVCWIPASADRTPFSKWLLDGNALQTVGLNESEVLASFADAMEDYGLQRETPVADGKWHNVLLKGAKGQKKGAYILSLSPVPKGFIRNFLGREGSWHYDGIRLTPEQRAVLNAQERERAIAREREVEREHAAIAEKTEAILATLSESDASRHGYCIRKNVGAYGVRVARNGVHDIAVLLNLESFRGSKESFLVVPARDVDGKLWTVQAISDRSDGLKLFASGARKKGTFHIIGADGIAALCACPAVLLVEGYATGASLFESTGLPVVVCFDAGNLVEVAKALRPRLPKSQPKIICGDNDQFFIEKALAKIETVMPRGLAASASVKVFAGNDLLHREVSLAGYQPDGAWHQSPKGKYKLELESMQGVVRCVTAHVVANGRDNDIRLVQRNKGLESSTEAARAIGGVALLPSFESVVGSPTDFNDLANAEGRARVATFVASVLPFDLPARHVQP</sequence>
<protein>
    <recommendedName>
        <fullName evidence="2">DUF5710 domain-containing protein</fullName>
    </recommendedName>
</protein>
<gene>
    <name evidence="3" type="ORF">AYM40_37140</name>
</gene>
<dbReference type="CDD" id="cd01029">
    <property type="entry name" value="TOPRIM_primases"/>
    <property type="match status" value="1"/>
</dbReference>
<evidence type="ECO:0000313" key="4">
    <source>
        <dbReference type="Proteomes" id="UP000076852"/>
    </source>
</evidence>
<keyword evidence="4" id="KW-1185">Reference proteome</keyword>
<evidence type="ECO:0000313" key="3">
    <source>
        <dbReference type="EMBL" id="ANB77991.1"/>
    </source>
</evidence>
<accession>A0A160FXC3</accession>
<dbReference type="InterPro" id="IPR043764">
    <property type="entry name" value="DUF5710"/>
</dbReference>
<dbReference type="KEGG" id="buz:AYM40_37140"/>
<feature type="compositionally biased region" description="Polar residues" evidence="1">
    <location>
        <begin position="33"/>
        <end position="47"/>
    </location>
</feature>
<dbReference type="EMBL" id="CP014581">
    <property type="protein sequence ID" value="ANB77991.1"/>
    <property type="molecule type" value="Genomic_DNA"/>
</dbReference>
<dbReference type="Proteomes" id="UP000076852">
    <property type="component" value="Plasmid pOLGA2"/>
</dbReference>
<geneLocation type="plasmid" evidence="4">
    <name>polga2</name>
</geneLocation>
<evidence type="ECO:0000259" key="2">
    <source>
        <dbReference type="Pfam" id="PF18974"/>
    </source>
</evidence>
<dbReference type="AlphaFoldDB" id="A0A160FXC3"/>
<dbReference type="InterPro" id="IPR034154">
    <property type="entry name" value="TOPRIM_DnaG/twinkle"/>
</dbReference>
<reference evidence="3 4" key="1">
    <citation type="journal article" date="2016" name="Gene">
        <title>PacBio SMRT assembly of a complex multi-replicon genome reveals chlorocatechol degradative operon in a region of genome plasticity.</title>
        <authorList>
            <person name="Ricker N."/>
            <person name="Shen S.Y."/>
            <person name="Goordial J."/>
            <person name="Jin S."/>
            <person name="Fulthorpe R.R."/>
        </authorList>
    </citation>
    <scope>NUCLEOTIDE SEQUENCE [LARGE SCALE GENOMIC DNA]</scope>
    <source>
        <strain evidence="3 4">OLGA172</strain>
        <plasmid evidence="4">polga2</plasmid>
    </source>
</reference>
<keyword evidence="3" id="KW-0614">Plasmid</keyword>
<organism evidence="3 4">
    <name type="scientific">Paraburkholderia phytofirmans OLGA172</name>
    <dbReference type="NCBI Taxonomy" id="1417228"/>
    <lineage>
        <taxon>Bacteria</taxon>
        <taxon>Pseudomonadati</taxon>
        <taxon>Pseudomonadota</taxon>
        <taxon>Betaproteobacteria</taxon>
        <taxon>Burkholderiales</taxon>
        <taxon>Burkholderiaceae</taxon>
        <taxon>Paraburkholderia</taxon>
    </lineage>
</organism>
<feature type="region of interest" description="Disordered" evidence="1">
    <location>
        <begin position="23"/>
        <end position="47"/>
    </location>
</feature>
<feature type="domain" description="DUF5710" evidence="2">
    <location>
        <begin position="56"/>
        <end position="98"/>
    </location>
</feature>
<dbReference type="Pfam" id="PF18974">
    <property type="entry name" value="DUF5710"/>
    <property type="match status" value="1"/>
</dbReference>
<name>A0A160FXC3_9BURK</name>
<proteinExistence type="predicted"/>